<protein>
    <recommendedName>
        <fullName evidence="3">Transposase</fullName>
    </recommendedName>
</protein>
<sequence>MILNRDTNKNLEKGLSCMLKTAHDIFVFKKHY</sequence>
<dbReference type="EMBL" id="JACHOC010000001">
    <property type="protein sequence ID" value="MBB4620321.1"/>
    <property type="molecule type" value="Genomic_DNA"/>
</dbReference>
<comment type="caution">
    <text evidence="1">The sequence shown here is derived from an EMBL/GenBank/DDBJ whole genome shotgun (WGS) entry which is preliminary data.</text>
</comment>
<evidence type="ECO:0000313" key="1">
    <source>
        <dbReference type="EMBL" id="MBB4620321.1"/>
    </source>
</evidence>
<keyword evidence="2" id="KW-1185">Reference proteome</keyword>
<evidence type="ECO:0000313" key="2">
    <source>
        <dbReference type="Proteomes" id="UP000533637"/>
    </source>
</evidence>
<evidence type="ECO:0008006" key="3">
    <source>
        <dbReference type="Google" id="ProtNLM"/>
    </source>
</evidence>
<organism evidence="1 2">
    <name type="scientific">Parabacteroides faecis</name>
    <dbReference type="NCBI Taxonomy" id="1217282"/>
    <lineage>
        <taxon>Bacteria</taxon>
        <taxon>Pseudomonadati</taxon>
        <taxon>Bacteroidota</taxon>
        <taxon>Bacteroidia</taxon>
        <taxon>Bacteroidales</taxon>
        <taxon>Tannerellaceae</taxon>
        <taxon>Parabacteroides</taxon>
    </lineage>
</organism>
<gene>
    <name evidence="1" type="ORF">GGQ57_000195</name>
</gene>
<accession>A0ABR6KFV7</accession>
<name>A0ABR6KFV7_9BACT</name>
<dbReference type="Proteomes" id="UP000533637">
    <property type="component" value="Unassembled WGS sequence"/>
</dbReference>
<reference evidence="1 2" key="1">
    <citation type="submission" date="2020-08" db="EMBL/GenBank/DDBJ databases">
        <title>Genomic Encyclopedia of Type Strains, Phase IV (KMG-IV): sequencing the most valuable type-strain genomes for metagenomic binning, comparative biology and taxonomic classification.</title>
        <authorList>
            <person name="Goeker M."/>
        </authorList>
    </citation>
    <scope>NUCLEOTIDE SEQUENCE [LARGE SCALE GENOMIC DNA]</scope>
    <source>
        <strain evidence="1 2">DSM 102983</strain>
    </source>
</reference>
<proteinExistence type="predicted"/>